<evidence type="ECO:0000313" key="1">
    <source>
        <dbReference type="EMBL" id="KAL3701974.1"/>
    </source>
</evidence>
<gene>
    <name evidence="1" type="ORF">R1sor_019996</name>
</gene>
<dbReference type="Proteomes" id="UP001633002">
    <property type="component" value="Unassembled WGS sequence"/>
</dbReference>
<proteinExistence type="predicted"/>
<evidence type="ECO:0000313" key="2">
    <source>
        <dbReference type="Proteomes" id="UP001633002"/>
    </source>
</evidence>
<comment type="caution">
    <text evidence="1">The sequence shown here is derived from an EMBL/GenBank/DDBJ whole genome shotgun (WGS) entry which is preliminary data.</text>
</comment>
<name>A0ABD3IKC6_9MARC</name>
<reference evidence="1 2" key="1">
    <citation type="submission" date="2024-09" db="EMBL/GenBank/DDBJ databases">
        <title>Chromosome-scale assembly of Riccia sorocarpa.</title>
        <authorList>
            <person name="Paukszto L."/>
        </authorList>
    </citation>
    <scope>NUCLEOTIDE SEQUENCE [LARGE SCALE GENOMIC DNA]</scope>
    <source>
        <strain evidence="1">LP-2024</strain>
        <tissue evidence="1">Aerial parts of the thallus</tissue>
    </source>
</reference>
<dbReference type="AlphaFoldDB" id="A0ABD3IKC6"/>
<keyword evidence="2" id="KW-1185">Reference proteome</keyword>
<organism evidence="1 2">
    <name type="scientific">Riccia sorocarpa</name>
    <dbReference type="NCBI Taxonomy" id="122646"/>
    <lineage>
        <taxon>Eukaryota</taxon>
        <taxon>Viridiplantae</taxon>
        <taxon>Streptophyta</taxon>
        <taxon>Embryophyta</taxon>
        <taxon>Marchantiophyta</taxon>
        <taxon>Marchantiopsida</taxon>
        <taxon>Marchantiidae</taxon>
        <taxon>Marchantiales</taxon>
        <taxon>Ricciaceae</taxon>
        <taxon>Riccia</taxon>
    </lineage>
</organism>
<sequence>MASHLKNVAGFPNISGEAMKKRFDRYVSMYKKTREFKDSTRIGLSEKKSEACVTIEEKLEKRANIAPLVEESVGLPENEEIIGLDSQLSKGVRDTGNEEDDWDDDYNFGEGLTLIEIEKTTDNLEERVEINLVDVELGSDEWDINIPREDESCRNFMNEIFRGGS</sequence>
<dbReference type="EMBL" id="JBJQOH010000001">
    <property type="protein sequence ID" value="KAL3701974.1"/>
    <property type="molecule type" value="Genomic_DNA"/>
</dbReference>
<accession>A0ABD3IKC6</accession>
<protein>
    <submittedName>
        <fullName evidence="1">Uncharacterized protein</fullName>
    </submittedName>
</protein>